<proteinExistence type="predicted"/>
<gene>
    <name evidence="1" type="ORF">BXY66_1083</name>
</gene>
<dbReference type="RefSeq" id="WP_132859117.1">
    <property type="nucleotide sequence ID" value="NZ_SMGR01000001.1"/>
</dbReference>
<dbReference type="AlphaFoldDB" id="A0A4R1NMR6"/>
<evidence type="ECO:0000313" key="1">
    <source>
        <dbReference type="EMBL" id="TCL09041.1"/>
    </source>
</evidence>
<reference evidence="1 2" key="1">
    <citation type="submission" date="2019-03" db="EMBL/GenBank/DDBJ databases">
        <title>Genomic Encyclopedia of Archaeal and Bacterial Type Strains, Phase II (KMG-II): from individual species to whole genera.</title>
        <authorList>
            <person name="Goeker M."/>
        </authorList>
    </citation>
    <scope>NUCLEOTIDE SEQUENCE [LARGE SCALE GENOMIC DNA]</scope>
    <source>
        <strain evidence="1 2">DSM 26433</strain>
    </source>
</reference>
<evidence type="ECO:0000313" key="2">
    <source>
        <dbReference type="Proteomes" id="UP000295673"/>
    </source>
</evidence>
<dbReference type="EMBL" id="SMGR01000001">
    <property type="protein sequence ID" value="TCL09041.1"/>
    <property type="molecule type" value="Genomic_DNA"/>
</dbReference>
<dbReference type="Proteomes" id="UP000295673">
    <property type="component" value="Unassembled WGS sequence"/>
</dbReference>
<sequence length="74" mass="8514">MVHAETEQLIRKGDRLVGLIAAANGAERYSLHQDLHRVITNIRLHGATVPLRFRDLDLELLEEEIEDRFDNLPV</sequence>
<name>A0A4R1NMR6_9RHOB</name>
<comment type="caution">
    <text evidence="1">The sequence shown here is derived from an EMBL/GenBank/DDBJ whole genome shotgun (WGS) entry which is preliminary data.</text>
</comment>
<organism evidence="1 2">
    <name type="scientific">Shimia isoporae</name>
    <dbReference type="NCBI Taxonomy" id="647720"/>
    <lineage>
        <taxon>Bacteria</taxon>
        <taxon>Pseudomonadati</taxon>
        <taxon>Pseudomonadota</taxon>
        <taxon>Alphaproteobacteria</taxon>
        <taxon>Rhodobacterales</taxon>
        <taxon>Roseobacteraceae</taxon>
    </lineage>
</organism>
<keyword evidence="2" id="KW-1185">Reference proteome</keyword>
<accession>A0A4R1NMR6</accession>
<dbReference type="OrthoDB" id="7667358at2"/>
<protein>
    <submittedName>
        <fullName evidence="1">Uncharacterized protein</fullName>
    </submittedName>
</protein>